<name>A0ABV2TUN8_9FLAO</name>
<sequence length="627" mass="72664">MEPFIMYLLKSSGIVLLFLLCYAVMLQKETSFKSNRIFLLSGIFLAIVLPLVTFTKTIWLNAPQYLQETRGTFQIATQEYQEPFNWSGLLLLLYGMGCVILLARFIIQLLSLKKLLRESNIKISGVFKMVETPKNIAPFSFFNYIVLHRPAYSEEELSSILIHEKAHVRGAHSLDILFMHLVSIFLWFNPFIWLYKSYMEQNLEFIADHQTAEIKQNRKSYQYLLLKTSMGSHQFSIVNPFFNSLIKKRIVMLNKQKSSKKQVWKYAVVIPMLIGFIFLFNVETVAHYRTENKEELVQQEVVFTITKEQSNKELDELKKEIKSNHGGTLKYNGLKRNDAGEISAITVEFQDKEKGMVRARYNEENGIEPIMFGTNTTGGMFIVSGDHDIPFGPSGMHAASKNIKIRKEIGRIKRDMEHSAAYNDKEKHVVVLQENGEETIMVNGKKVTREEFEAMEKEDHDKEIIIKKIQKGDGEDNIWIESSGNESQKIIIKEVDGKKTIEINGREITPEHYEKMKINKEKDQMRMHMEHAKQKDKMKSVFIMKDGEEEINEEYEEELIHSTLMNLADSEDFKIMIDGKESTKAEMQKLSPDEIATFDVLKEEKDNGKQDAKNTTAIIKIRTKKKQ</sequence>
<feature type="transmembrane region" description="Helical" evidence="1">
    <location>
        <begin position="37"/>
        <end position="59"/>
    </location>
</feature>
<dbReference type="InterPro" id="IPR052173">
    <property type="entry name" value="Beta-lactam_resp_regulator"/>
</dbReference>
<organism evidence="3 4">
    <name type="scientific">Sediminicola luteus</name>
    <dbReference type="NCBI Taxonomy" id="319238"/>
    <lineage>
        <taxon>Bacteria</taxon>
        <taxon>Pseudomonadati</taxon>
        <taxon>Bacteroidota</taxon>
        <taxon>Flavobacteriia</taxon>
        <taxon>Flavobacteriales</taxon>
        <taxon>Flavobacteriaceae</taxon>
        <taxon>Sediminicola</taxon>
    </lineage>
</organism>
<dbReference type="InterPro" id="IPR008756">
    <property type="entry name" value="Peptidase_M56"/>
</dbReference>
<accession>A0ABV2TUN8</accession>
<comment type="caution">
    <text evidence="3">The sequence shown here is derived from an EMBL/GenBank/DDBJ whole genome shotgun (WGS) entry which is preliminary data.</text>
</comment>
<evidence type="ECO:0000259" key="2">
    <source>
        <dbReference type="Pfam" id="PF05569"/>
    </source>
</evidence>
<feature type="domain" description="Peptidase M56" evidence="2">
    <location>
        <begin position="120"/>
        <end position="253"/>
    </location>
</feature>
<keyword evidence="1" id="KW-1133">Transmembrane helix</keyword>
<evidence type="ECO:0000256" key="1">
    <source>
        <dbReference type="SAM" id="Phobius"/>
    </source>
</evidence>
<evidence type="ECO:0000313" key="3">
    <source>
        <dbReference type="EMBL" id="MET7028170.1"/>
    </source>
</evidence>
<dbReference type="PANTHER" id="PTHR34978:SF3">
    <property type="entry name" value="SLR0241 PROTEIN"/>
    <property type="match status" value="1"/>
</dbReference>
<feature type="transmembrane region" description="Helical" evidence="1">
    <location>
        <begin position="176"/>
        <end position="195"/>
    </location>
</feature>
<evidence type="ECO:0000313" key="4">
    <source>
        <dbReference type="Proteomes" id="UP001549773"/>
    </source>
</evidence>
<feature type="transmembrane region" description="Helical" evidence="1">
    <location>
        <begin position="223"/>
        <end position="242"/>
    </location>
</feature>
<dbReference type="PANTHER" id="PTHR34978">
    <property type="entry name" value="POSSIBLE SENSOR-TRANSDUCER PROTEIN BLAR"/>
    <property type="match status" value="1"/>
</dbReference>
<keyword evidence="1" id="KW-0472">Membrane</keyword>
<dbReference type="Pfam" id="PF05569">
    <property type="entry name" value="Peptidase_M56"/>
    <property type="match status" value="1"/>
</dbReference>
<protein>
    <submittedName>
        <fullName evidence="3">M56 family metallopeptidase</fullName>
    </submittedName>
</protein>
<feature type="transmembrane region" description="Helical" evidence="1">
    <location>
        <begin position="263"/>
        <end position="282"/>
    </location>
</feature>
<feature type="transmembrane region" description="Helical" evidence="1">
    <location>
        <begin position="6"/>
        <end position="25"/>
    </location>
</feature>
<dbReference type="EMBL" id="JBEWYP010000001">
    <property type="protein sequence ID" value="MET7028170.1"/>
    <property type="molecule type" value="Genomic_DNA"/>
</dbReference>
<proteinExistence type="predicted"/>
<dbReference type="CDD" id="cd07341">
    <property type="entry name" value="M56_BlaR1_MecR1_like"/>
    <property type="match status" value="1"/>
</dbReference>
<reference evidence="3 4" key="1">
    <citation type="submission" date="2024-07" db="EMBL/GenBank/DDBJ databases">
        <title>The genome sequence of type strain Sediminicola luteus GDMCC 1.2596T.</title>
        <authorList>
            <person name="Liu Y."/>
        </authorList>
    </citation>
    <scope>NUCLEOTIDE SEQUENCE [LARGE SCALE GENOMIC DNA]</scope>
    <source>
        <strain evidence="3 4">GDMCC 1.2596</strain>
    </source>
</reference>
<feature type="transmembrane region" description="Helical" evidence="1">
    <location>
        <begin position="86"/>
        <end position="107"/>
    </location>
</feature>
<dbReference type="Proteomes" id="UP001549773">
    <property type="component" value="Unassembled WGS sequence"/>
</dbReference>
<dbReference type="RefSeq" id="WP_354617032.1">
    <property type="nucleotide sequence ID" value="NZ_JBEWYP010000001.1"/>
</dbReference>
<gene>
    <name evidence="3" type="ORF">ABXZ32_02115</name>
</gene>
<keyword evidence="4" id="KW-1185">Reference proteome</keyword>
<keyword evidence="1" id="KW-0812">Transmembrane</keyword>